<proteinExistence type="predicted"/>
<dbReference type="EMBL" id="BMPQ01000033">
    <property type="protein sequence ID" value="GGL06015.1"/>
    <property type="molecule type" value="Genomic_DNA"/>
</dbReference>
<dbReference type="Proteomes" id="UP000637788">
    <property type="component" value="Unassembled WGS sequence"/>
</dbReference>
<dbReference type="AlphaFoldDB" id="A0A917RG10"/>
<keyword evidence="2" id="KW-1185">Reference proteome</keyword>
<gene>
    <name evidence="1" type="ORF">GCM10010094_78440</name>
</gene>
<protein>
    <submittedName>
        <fullName evidence="1">Uncharacterized protein</fullName>
    </submittedName>
</protein>
<comment type="caution">
    <text evidence="1">The sequence shown here is derived from an EMBL/GenBank/DDBJ whole genome shotgun (WGS) entry which is preliminary data.</text>
</comment>
<reference evidence="1" key="2">
    <citation type="submission" date="2020-09" db="EMBL/GenBank/DDBJ databases">
        <authorList>
            <person name="Sun Q."/>
            <person name="Ohkuma M."/>
        </authorList>
    </citation>
    <scope>NUCLEOTIDE SEQUENCE</scope>
    <source>
        <strain evidence="1">JCM 3035</strain>
    </source>
</reference>
<accession>A0A917RG10</accession>
<name>A0A917RG10_9ACTN</name>
<evidence type="ECO:0000313" key="1">
    <source>
        <dbReference type="EMBL" id="GGL06015.1"/>
    </source>
</evidence>
<reference evidence="1" key="1">
    <citation type="journal article" date="2014" name="Int. J. Syst. Evol. Microbiol.">
        <title>Complete genome sequence of Corynebacterium casei LMG S-19264T (=DSM 44701T), isolated from a smear-ripened cheese.</title>
        <authorList>
            <consortium name="US DOE Joint Genome Institute (JGI-PGF)"/>
            <person name="Walter F."/>
            <person name="Albersmeier A."/>
            <person name="Kalinowski J."/>
            <person name="Ruckert C."/>
        </authorList>
    </citation>
    <scope>NUCLEOTIDE SEQUENCE</scope>
    <source>
        <strain evidence="1">JCM 3035</strain>
    </source>
</reference>
<sequence>MQGADVGAGDLLGRRDQLRCAPAQLRAVRRRIGGDVQAAGVRVERHGLDVTGELGRGCGEDAAGGGRYVSCAAAQHVDLLLRCEADLGDGAQCGADALQSRR</sequence>
<organism evidence="1 2">
    <name type="scientific">Streptomyces flaveus</name>
    <dbReference type="NCBI Taxonomy" id="66370"/>
    <lineage>
        <taxon>Bacteria</taxon>
        <taxon>Bacillati</taxon>
        <taxon>Actinomycetota</taxon>
        <taxon>Actinomycetes</taxon>
        <taxon>Kitasatosporales</taxon>
        <taxon>Streptomycetaceae</taxon>
        <taxon>Streptomyces</taxon>
        <taxon>Streptomyces aurantiacus group</taxon>
    </lineage>
</organism>
<evidence type="ECO:0000313" key="2">
    <source>
        <dbReference type="Proteomes" id="UP000637788"/>
    </source>
</evidence>